<evidence type="ECO:0000313" key="2">
    <source>
        <dbReference type="Proteomes" id="UP000011058"/>
    </source>
</evidence>
<dbReference type="Proteomes" id="UP000011058">
    <property type="component" value="Chromosome"/>
</dbReference>
<protein>
    <submittedName>
        <fullName evidence="1">Uncharacterized protein</fullName>
    </submittedName>
</protein>
<gene>
    <name evidence="1" type="ORF">FAES_0389</name>
</gene>
<dbReference type="AlphaFoldDB" id="I0K2P8"/>
<name>I0K2P8_9BACT</name>
<organism evidence="1 2">
    <name type="scientific">Fibrella aestuarina BUZ 2</name>
    <dbReference type="NCBI Taxonomy" id="1166018"/>
    <lineage>
        <taxon>Bacteria</taxon>
        <taxon>Pseudomonadati</taxon>
        <taxon>Bacteroidota</taxon>
        <taxon>Cytophagia</taxon>
        <taxon>Cytophagales</taxon>
        <taxon>Spirosomataceae</taxon>
        <taxon>Fibrella</taxon>
    </lineage>
</organism>
<proteinExistence type="predicted"/>
<dbReference type="eggNOG" id="ENOG502ZJ8G">
    <property type="taxonomic scope" value="Bacteria"/>
</dbReference>
<evidence type="ECO:0000313" key="1">
    <source>
        <dbReference type="EMBL" id="CCG98401.1"/>
    </source>
</evidence>
<accession>I0K2P8</accession>
<sequence>MPILQENPYFTCVGQPVAYIRCLLSWSSGLIAAWLCLLYIAQPADVDVLAERQTYLYCRASQRPARKPDVTSALHCHGSIALVNSRVDFSFGPSPSFLPGLLAPFAYKPGVTVRRHPHYSYYSFRFLQLIFEHQIAINAP</sequence>
<reference evidence="1 2" key="1">
    <citation type="journal article" date="2012" name="J. Bacteriol.">
        <title>Genome Sequence of Fibrella aestuarina BUZ 2T, a Filamentous Marine Bacterium.</title>
        <authorList>
            <person name="Filippini M."/>
            <person name="Qi W."/>
            <person name="Blom J."/>
            <person name="Goesmann A."/>
            <person name="Smits T.H."/>
            <person name="Bagheri H.C."/>
        </authorList>
    </citation>
    <scope>NUCLEOTIDE SEQUENCE [LARGE SCALE GENOMIC DNA]</scope>
    <source>
        <strain evidence="2">BUZ 2T</strain>
    </source>
</reference>
<dbReference type="HOGENOM" id="CLU_1832183_0_0_10"/>
<keyword evidence="2" id="KW-1185">Reference proteome</keyword>
<dbReference type="KEGG" id="fae:FAES_0389"/>
<dbReference type="EMBL" id="HE796683">
    <property type="protein sequence ID" value="CCG98401.1"/>
    <property type="molecule type" value="Genomic_DNA"/>
</dbReference>